<dbReference type="FunFam" id="3.40.50.11660:FF:000002">
    <property type="entry name" value="Alpha-(1,3)-fucosyltransferase"/>
    <property type="match status" value="1"/>
</dbReference>
<gene>
    <name evidence="16" type="ORF">EDS130_LOCUS30805</name>
    <name evidence="15" type="ORF">XAT740_LOCUS28794</name>
</gene>
<dbReference type="UniPathway" id="UPA00378"/>
<dbReference type="PANTHER" id="PTHR11929:SF226">
    <property type="entry name" value="ATP-DEPENDENT DNA HELICASE-RELATED"/>
    <property type="match status" value="1"/>
</dbReference>
<name>A0A815DQI4_ADIRI</name>
<evidence type="ECO:0000256" key="3">
    <source>
        <dbReference type="ARBA" id="ARBA00022676"/>
    </source>
</evidence>
<dbReference type="Proteomes" id="UP000663852">
    <property type="component" value="Unassembled WGS sequence"/>
</dbReference>
<evidence type="ECO:0000256" key="12">
    <source>
        <dbReference type="SAM" id="SignalP"/>
    </source>
</evidence>
<evidence type="ECO:0000256" key="1">
    <source>
        <dbReference type="ARBA" id="ARBA00004922"/>
    </source>
</evidence>
<dbReference type="InterPro" id="IPR038577">
    <property type="entry name" value="GT10-like_C_sf"/>
</dbReference>
<keyword evidence="8" id="KW-0472">Membrane</keyword>
<dbReference type="InterPro" id="IPR001503">
    <property type="entry name" value="Glyco_trans_10"/>
</dbReference>
<dbReference type="OrthoDB" id="427096at2759"/>
<evidence type="ECO:0000256" key="2">
    <source>
        <dbReference type="ARBA" id="ARBA00008919"/>
    </source>
</evidence>
<reference evidence="15" key="1">
    <citation type="submission" date="2021-02" db="EMBL/GenBank/DDBJ databases">
        <authorList>
            <person name="Nowell W R."/>
        </authorList>
    </citation>
    <scope>NUCLEOTIDE SEQUENCE</scope>
</reference>
<dbReference type="SUPFAM" id="SSF53756">
    <property type="entry name" value="UDP-Glycosyltransferase/glycogen phosphorylase"/>
    <property type="match status" value="1"/>
</dbReference>
<dbReference type="GO" id="GO:0032580">
    <property type="term" value="C:Golgi cisterna membrane"/>
    <property type="evidence" value="ECO:0007669"/>
    <property type="project" value="UniProtKB-SubCell"/>
</dbReference>
<comment type="subcellular location">
    <subcellularLocation>
        <location evidence="10">Endomembrane system</location>
        <topology evidence="10">Single-pass type II membrane protein</topology>
    </subcellularLocation>
    <subcellularLocation>
        <location evidence="11">Golgi apparatus</location>
        <location evidence="11">Golgi stack membrane</location>
        <topology evidence="11">Single-pass type II membrane protein</topology>
    </subcellularLocation>
</comment>
<dbReference type="Pfam" id="PF00852">
    <property type="entry name" value="Glyco_transf_10"/>
    <property type="match status" value="1"/>
</dbReference>
<evidence type="ECO:0000256" key="8">
    <source>
        <dbReference type="ARBA" id="ARBA00023136"/>
    </source>
</evidence>
<evidence type="ECO:0000313" key="17">
    <source>
        <dbReference type="Proteomes" id="UP000663828"/>
    </source>
</evidence>
<feature type="domain" description="Fucosyltransferase C-terminal" evidence="13">
    <location>
        <begin position="218"/>
        <end position="408"/>
    </location>
</feature>
<dbReference type="InterPro" id="IPR055270">
    <property type="entry name" value="Glyco_tran_10_C"/>
</dbReference>
<evidence type="ECO:0000256" key="7">
    <source>
        <dbReference type="ARBA" id="ARBA00022989"/>
    </source>
</evidence>
<keyword evidence="4 11" id="KW-0808">Transferase</keyword>
<comment type="similarity">
    <text evidence="2 11">Belongs to the glycosyltransferase 10 family.</text>
</comment>
<keyword evidence="11" id="KW-0333">Golgi apparatus</keyword>
<evidence type="ECO:0000313" key="16">
    <source>
        <dbReference type="EMBL" id="CAF1304691.1"/>
    </source>
</evidence>
<dbReference type="GO" id="GO:0046920">
    <property type="term" value="F:alpha-(1-&gt;3)-fucosyltransferase activity"/>
    <property type="evidence" value="ECO:0007669"/>
    <property type="project" value="TreeGrafter"/>
</dbReference>
<dbReference type="PANTHER" id="PTHR11929">
    <property type="entry name" value="ALPHA- 1,3 -FUCOSYLTRANSFERASE"/>
    <property type="match status" value="1"/>
</dbReference>
<evidence type="ECO:0000256" key="4">
    <source>
        <dbReference type="ARBA" id="ARBA00022679"/>
    </source>
</evidence>
<evidence type="ECO:0000256" key="6">
    <source>
        <dbReference type="ARBA" id="ARBA00022968"/>
    </source>
</evidence>
<dbReference type="Pfam" id="PF17039">
    <property type="entry name" value="Glyco_tran_10_N"/>
    <property type="match status" value="1"/>
</dbReference>
<feature type="chain" id="PRO_5035606124" description="Fucosyltransferase" evidence="12">
    <location>
        <begin position="20"/>
        <end position="413"/>
    </location>
</feature>
<keyword evidence="9" id="KW-0325">Glycoprotein</keyword>
<evidence type="ECO:0000256" key="10">
    <source>
        <dbReference type="ARBA" id="ARBA00060399"/>
    </source>
</evidence>
<keyword evidence="6" id="KW-0735">Signal-anchor</keyword>
<accession>A0A815DQI4</accession>
<feature type="signal peptide" evidence="12">
    <location>
        <begin position="1"/>
        <end position="19"/>
    </location>
</feature>
<protein>
    <recommendedName>
        <fullName evidence="11">Fucosyltransferase</fullName>
        <ecNumber evidence="11">2.4.1.-</ecNumber>
    </recommendedName>
</protein>
<dbReference type="Gene3D" id="3.40.50.11660">
    <property type="entry name" value="Glycosyl transferase family 10, C-terminal domain"/>
    <property type="match status" value="1"/>
</dbReference>
<feature type="domain" description="Fucosyltransferase N-terminal" evidence="14">
    <location>
        <begin position="89"/>
        <end position="189"/>
    </location>
</feature>
<dbReference type="EMBL" id="CAJNOJ010000219">
    <property type="protein sequence ID" value="CAF1304691.1"/>
    <property type="molecule type" value="Genomic_DNA"/>
</dbReference>
<keyword evidence="5 11" id="KW-0812">Transmembrane</keyword>
<keyword evidence="12" id="KW-0732">Signal</keyword>
<dbReference type="EMBL" id="CAJNOR010002476">
    <property type="protein sequence ID" value="CAF1299713.1"/>
    <property type="molecule type" value="Genomic_DNA"/>
</dbReference>
<dbReference type="InterPro" id="IPR031481">
    <property type="entry name" value="Glyco_tran_10_N"/>
</dbReference>
<organism evidence="15 17">
    <name type="scientific">Adineta ricciae</name>
    <name type="common">Rotifer</name>
    <dbReference type="NCBI Taxonomy" id="249248"/>
    <lineage>
        <taxon>Eukaryota</taxon>
        <taxon>Metazoa</taxon>
        <taxon>Spiralia</taxon>
        <taxon>Gnathifera</taxon>
        <taxon>Rotifera</taxon>
        <taxon>Eurotatoria</taxon>
        <taxon>Bdelloidea</taxon>
        <taxon>Adinetida</taxon>
        <taxon>Adinetidae</taxon>
        <taxon>Adineta</taxon>
    </lineage>
</organism>
<evidence type="ECO:0000256" key="5">
    <source>
        <dbReference type="ARBA" id="ARBA00022692"/>
    </source>
</evidence>
<keyword evidence="7" id="KW-1133">Transmembrane helix</keyword>
<sequence>MISLIVFIQINVSSILVSTLNQDVLELPDTNVIYPVDVINNKDVNTSINYYLSKKDELKFIDDANTANRQQKIVLPLIENKENMSSVHLVLEYTNVFGRPKFCSHKDEDIFGRMCPYTNCKYTCNQTYEKDAQILLMHKRDLDYKKLDKLQRNPNQIWLLWHDEPNERSPELNKYKFNWTISYRTSAEASIGAYGLTIVKDKPWSSEQFNSWIDEQFTKKHNQAVWFVSNCSPKKRLAKFRSLRQHYPIVAFGRCIRHNESFSFNIHNQSASTCTRQSSCETDYLSSSKFYLAFESQSCTDYITEKFWRTLAYGAVPIVSGPERENYVRVAPPNSFIHVDDYASDDQLAEALRSVANNRSLYEKYHYWRRYYDIRYLAKDIEPYRFCELCYRLNTNKQRIWYENINDWFLDKC</sequence>
<evidence type="ECO:0000259" key="13">
    <source>
        <dbReference type="Pfam" id="PF00852"/>
    </source>
</evidence>
<dbReference type="EC" id="2.4.1.-" evidence="11"/>
<comment type="caution">
    <text evidence="15">The sequence shown here is derived from an EMBL/GenBank/DDBJ whole genome shotgun (WGS) entry which is preliminary data.</text>
</comment>
<keyword evidence="17" id="KW-1185">Reference proteome</keyword>
<evidence type="ECO:0000256" key="9">
    <source>
        <dbReference type="ARBA" id="ARBA00023180"/>
    </source>
</evidence>
<dbReference type="AlphaFoldDB" id="A0A815DQI4"/>
<evidence type="ECO:0000313" key="15">
    <source>
        <dbReference type="EMBL" id="CAF1299713.1"/>
    </source>
</evidence>
<evidence type="ECO:0000256" key="11">
    <source>
        <dbReference type="RuleBase" id="RU003832"/>
    </source>
</evidence>
<evidence type="ECO:0000259" key="14">
    <source>
        <dbReference type="Pfam" id="PF17039"/>
    </source>
</evidence>
<comment type="pathway">
    <text evidence="1">Protein modification; protein glycosylation.</text>
</comment>
<dbReference type="Proteomes" id="UP000663828">
    <property type="component" value="Unassembled WGS sequence"/>
</dbReference>
<proteinExistence type="inferred from homology"/>
<keyword evidence="3 11" id="KW-0328">Glycosyltransferase</keyword>